<proteinExistence type="predicted"/>
<organism evidence="1 2">
    <name type="scientific">Mycobacterium talmoniae</name>
    <dbReference type="NCBI Taxonomy" id="1858794"/>
    <lineage>
        <taxon>Bacteria</taxon>
        <taxon>Bacillati</taxon>
        <taxon>Actinomycetota</taxon>
        <taxon>Actinomycetes</taxon>
        <taxon>Mycobacteriales</taxon>
        <taxon>Mycobacteriaceae</taxon>
        <taxon>Mycobacterium</taxon>
    </lineage>
</organism>
<dbReference type="AlphaFoldDB" id="A0A2S8BSD0"/>
<protein>
    <submittedName>
        <fullName evidence="1">Uncharacterized protein</fullName>
    </submittedName>
</protein>
<sequence>MSLNMAAVPPRNTLEPSHGVPFSASCTASLIGSMCEMPSGDIGSPSCEMIIRTALPSGDTNIFNPRLKSGLSNASGGK</sequence>
<name>A0A2S8BSD0_9MYCO</name>
<dbReference type="EMBL" id="PPEA01000040">
    <property type="protein sequence ID" value="PQM49552.1"/>
    <property type="molecule type" value="Genomic_DNA"/>
</dbReference>
<evidence type="ECO:0000313" key="2">
    <source>
        <dbReference type="Proteomes" id="UP000238296"/>
    </source>
</evidence>
<dbReference type="Proteomes" id="UP000238296">
    <property type="component" value="Unassembled WGS sequence"/>
</dbReference>
<evidence type="ECO:0000313" key="1">
    <source>
        <dbReference type="EMBL" id="PQM49552.1"/>
    </source>
</evidence>
<gene>
    <name evidence="1" type="ORF">C1Y40_00226</name>
</gene>
<accession>A0A2S8BSD0</accession>
<reference evidence="1 2" key="1">
    <citation type="journal article" date="2017" name="Int. J. Syst. Evol. Microbiol.">
        <title>Mycobacterium talmoniae sp. nov., a slowly growing mycobacterium isolated from human respiratory samples.</title>
        <authorList>
            <person name="Davidson R.M."/>
            <person name="DeGroote M.A."/>
            <person name="Marola J.L."/>
            <person name="Buss S."/>
            <person name="Jones V."/>
            <person name="McNeil M.R."/>
            <person name="Freifeld A.G."/>
            <person name="Elaine Epperson L."/>
            <person name="Hasan N.A."/>
            <person name="Jackson M."/>
            <person name="Iwen P.C."/>
            <person name="Salfinger M."/>
            <person name="Strong M."/>
        </authorList>
    </citation>
    <scope>NUCLEOTIDE SEQUENCE [LARGE SCALE GENOMIC DNA]</scope>
    <source>
        <strain evidence="1 2">ATCC BAA-2683</strain>
    </source>
</reference>
<comment type="caution">
    <text evidence="1">The sequence shown here is derived from an EMBL/GenBank/DDBJ whole genome shotgun (WGS) entry which is preliminary data.</text>
</comment>